<reference evidence="2 3" key="1">
    <citation type="journal article" date="2018" name="Nat. Ecol. Evol.">
        <title>Genomic signatures of mitonuclear coevolution across populations of Tigriopus californicus.</title>
        <authorList>
            <person name="Barreto F.S."/>
            <person name="Watson E.T."/>
            <person name="Lima T.G."/>
            <person name="Willett C.S."/>
            <person name="Edmands S."/>
            <person name="Li W."/>
            <person name="Burton R.S."/>
        </authorList>
    </citation>
    <scope>NUCLEOTIDE SEQUENCE [LARGE SCALE GENOMIC DNA]</scope>
    <source>
        <strain evidence="2 3">San Diego</strain>
    </source>
</reference>
<accession>A0A553P2I4</accession>
<evidence type="ECO:0000313" key="3">
    <source>
        <dbReference type="Proteomes" id="UP000318571"/>
    </source>
</evidence>
<sequence>MNKTASILFCMCLMLGTVLSQQSVHHLVPIHHKSLIVQRGRMDPVKRRLHKRNVDFSDFDWIKTLDGLYSPDTFVDQIVVGASLTTFRTAGFLIAQWIYCKLLDASVGSSRTALESLDYLFNTDAFVGSIGRNFRNYSLILLGRSIFDLVVYGPIRTIQGLTRRSFPEVLGIAFSDDITQVFYGRFVIEGISVAAGWLLWGVIGNINEATLRRKRRSAQEEGQRLDEPDIKVPEYLTKGLERVMMSLYDDSTDFF</sequence>
<feature type="chain" id="PRO_5021976782" evidence="1">
    <location>
        <begin position="21"/>
        <end position="255"/>
    </location>
</feature>
<dbReference type="EMBL" id="VCGU01000008">
    <property type="protein sequence ID" value="TRY71896.1"/>
    <property type="molecule type" value="Genomic_DNA"/>
</dbReference>
<keyword evidence="1" id="KW-0732">Signal</keyword>
<dbReference type="Proteomes" id="UP000318571">
    <property type="component" value="Chromosome 7"/>
</dbReference>
<keyword evidence="3" id="KW-1185">Reference proteome</keyword>
<comment type="caution">
    <text evidence="2">The sequence shown here is derived from an EMBL/GenBank/DDBJ whole genome shotgun (WGS) entry which is preliminary data.</text>
</comment>
<organism evidence="2 3">
    <name type="scientific">Tigriopus californicus</name>
    <name type="common">Marine copepod</name>
    <dbReference type="NCBI Taxonomy" id="6832"/>
    <lineage>
        <taxon>Eukaryota</taxon>
        <taxon>Metazoa</taxon>
        <taxon>Ecdysozoa</taxon>
        <taxon>Arthropoda</taxon>
        <taxon>Crustacea</taxon>
        <taxon>Multicrustacea</taxon>
        <taxon>Hexanauplia</taxon>
        <taxon>Copepoda</taxon>
        <taxon>Harpacticoida</taxon>
        <taxon>Harpacticidae</taxon>
        <taxon>Tigriopus</taxon>
    </lineage>
</organism>
<gene>
    <name evidence="2" type="ORF">TCAL_14856</name>
</gene>
<feature type="signal peptide" evidence="1">
    <location>
        <begin position="1"/>
        <end position="20"/>
    </location>
</feature>
<dbReference type="AlphaFoldDB" id="A0A553P2I4"/>
<proteinExistence type="predicted"/>
<protein>
    <submittedName>
        <fullName evidence="2">Uncharacterized protein</fullName>
    </submittedName>
</protein>
<name>A0A553P2I4_TIGCA</name>
<evidence type="ECO:0000313" key="2">
    <source>
        <dbReference type="EMBL" id="TRY71896.1"/>
    </source>
</evidence>
<evidence type="ECO:0000256" key="1">
    <source>
        <dbReference type="SAM" id="SignalP"/>
    </source>
</evidence>